<evidence type="ECO:0000313" key="1">
    <source>
        <dbReference type="EMBL" id="GBN63150.1"/>
    </source>
</evidence>
<dbReference type="Proteomes" id="UP000499080">
    <property type="component" value="Unassembled WGS sequence"/>
</dbReference>
<comment type="caution">
    <text evidence="1">The sequence shown here is derived from an EMBL/GenBank/DDBJ whole genome shotgun (WGS) entry which is preliminary data.</text>
</comment>
<reference evidence="1 2" key="1">
    <citation type="journal article" date="2019" name="Sci. Rep.">
        <title>Orb-weaving spider Araneus ventricosus genome elucidates the spidroin gene catalogue.</title>
        <authorList>
            <person name="Kono N."/>
            <person name="Nakamura H."/>
            <person name="Ohtoshi R."/>
            <person name="Moran D.A.P."/>
            <person name="Shinohara A."/>
            <person name="Yoshida Y."/>
            <person name="Fujiwara M."/>
            <person name="Mori M."/>
            <person name="Tomita M."/>
            <person name="Arakawa K."/>
        </authorList>
    </citation>
    <scope>NUCLEOTIDE SEQUENCE [LARGE SCALE GENOMIC DNA]</scope>
</reference>
<gene>
    <name evidence="1" type="ORF">AVEN_206506_1</name>
</gene>
<proteinExistence type="predicted"/>
<protein>
    <submittedName>
        <fullName evidence="1">Uncharacterized protein</fullName>
    </submittedName>
</protein>
<name>A0A4Y2QIP0_ARAVE</name>
<keyword evidence="2" id="KW-1185">Reference proteome</keyword>
<accession>A0A4Y2QIP0</accession>
<dbReference type="EMBL" id="BGPR01013979">
    <property type="protein sequence ID" value="GBN63150.1"/>
    <property type="molecule type" value="Genomic_DNA"/>
</dbReference>
<dbReference type="AlphaFoldDB" id="A0A4Y2QIP0"/>
<sequence length="101" mass="11160">MDEARVKNPLAATEKCEPLTSCVDGMSPVAVSVSSFTSGAASAEERKGRVSRQASKVTQKNNCTCEKYFNCYQIHSMPINDSSFLEASVGWRITERVFMTR</sequence>
<evidence type="ECO:0000313" key="2">
    <source>
        <dbReference type="Proteomes" id="UP000499080"/>
    </source>
</evidence>
<organism evidence="1 2">
    <name type="scientific">Araneus ventricosus</name>
    <name type="common">Orbweaver spider</name>
    <name type="synonym">Epeira ventricosa</name>
    <dbReference type="NCBI Taxonomy" id="182803"/>
    <lineage>
        <taxon>Eukaryota</taxon>
        <taxon>Metazoa</taxon>
        <taxon>Ecdysozoa</taxon>
        <taxon>Arthropoda</taxon>
        <taxon>Chelicerata</taxon>
        <taxon>Arachnida</taxon>
        <taxon>Araneae</taxon>
        <taxon>Araneomorphae</taxon>
        <taxon>Entelegynae</taxon>
        <taxon>Araneoidea</taxon>
        <taxon>Araneidae</taxon>
        <taxon>Araneus</taxon>
    </lineage>
</organism>